<keyword evidence="3 5" id="KW-0012">Acyltransferase</keyword>
<dbReference type="GO" id="GO:0033819">
    <property type="term" value="F:lipoyl(octanoyl) transferase activity"/>
    <property type="evidence" value="ECO:0007669"/>
    <property type="project" value="UniProtKB-EC"/>
</dbReference>
<feature type="site" description="Lowers pKa of active site Cys" evidence="5 9">
    <location>
        <position position="145"/>
    </location>
</feature>
<comment type="catalytic activity">
    <reaction evidence="5 6">
        <text>octanoyl-[ACP] + L-lysyl-[protein] = N(6)-octanoyl-L-lysyl-[protein] + holo-[ACP] + H(+)</text>
        <dbReference type="Rhea" id="RHEA:17665"/>
        <dbReference type="Rhea" id="RHEA-COMP:9636"/>
        <dbReference type="Rhea" id="RHEA-COMP:9685"/>
        <dbReference type="Rhea" id="RHEA-COMP:9752"/>
        <dbReference type="Rhea" id="RHEA-COMP:9928"/>
        <dbReference type="ChEBI" id="CHEBI:15378"/>
        <dbReference type="ChEBI" id="CHEBI:29969"/>
        <dbReference type="ChEBI" id="CHEBI:64479"/>
        <dbReference type="ChEBI" id="CHEBI:78463"/>
        <dbReference type="ChEBI" id="CHEBI:78809"/>
        <dbReference type="EC" id="2.3.1.181"/>
    </reaction>
</comment>
<evidence type="ECO:0000313" key="12">
    <source>
        <dbReference type="Proteomes" id="UP000076404"/>
    </source>
</evidence>
<proteinExistence type="inferred from homology"/>
<evidence type="ECO:0000256" key="6">
    <source>
        <dbReference type="PIRNR" id="PIRNR016262"/>
    </source>
</evidence>
<evidence type="ECO:0000256" key="4">
    <source>
        <dbReference type="ARBA" id="ARBA00024732"/>
    </source>
</evidence>
<dbReference type="Gene3D" id="3.30.930.10">
    <property type="entry name" value="Bira Bifunctional Protein, Domain 2"/>
    <property type="match status" value="1"/>
</dbReference>
<evidence type="ECO:0000256" key="1">
    <source>
        <dbReference type="ARBA" id="ARBA00004821"/>
    </source>
</evidence>
<dbReference type="PANTHER" id="PTHR10993:SF7">
    <property type="entry name" value="LIPOYLTRANSFERASE 2, MITOCHONDRIAL-RELATED"/>
    <property type="match status" value="1"/>
</dbReference>
<dbReference type="KEGG" id="gph:GEMMAAP_04540"/>
<organism evidence="11 12">
    <name type="scientific">Gemmatimonas phototrophica</name>
    <dbReference type="NCBI Taxonomy" id="1379270"/>
    <lineage>
        <taxon>Bacteria</taxon>
        <taxon>Pseudomonadati</taxon>
        <taxon>Gemmatimonadota</taxon>
        <taxon>Gemmatimonadia</taxon>
        <taxon>Gemmatimonadales</taxon>
        <taxon>Gemmatimonadaceae</taxon>
        <taxon>Gemmatimonas</taxon>
    </lineage>
</organism>
<dbReference type="EMBL" id="CP011454">
    <property type="protein sequence ID" value="AMW04305.1"/>
    <property type="molecule type" value="Genomic_DNA"/>
</dbReference>
<dbReference type="OrthoDB" id="9787061at2"/>
<dbReference type="GO" id="GO:0005737">
    <property type="term" value="C:cytoplasm"/>
    <property type="evidence" value="ECO:0007669"/>
    <property type="project" value="UniProtKB-SubCell"/>
</dbReference>
<feature type="binding site" evidence="5 8">
    <location>
        <begin position="148"/>
        <end position="150"/>
    </location>
    <ligand>
        <name>substrate</name>
    </ligand>
</feature>
<name>A0A143BI72_9BACT</name>
<dbReference type="PROSITE" id="PS51733">
    <property type="entry name" value="BPL_LPL_CATALYTIC"/>
    <property type="match status" value="1"/>
</dbReference>
<evidence type="ECO:0000256" key="5">
    <source>
        <dbReference type="HAMAP-Rule" id="MF_00013"/>
    </source>
</evidence>
<dbReference type="EC" id="2.3.1.181" evidence="5 6"/>
<comment type="pathway">
    <text evidence="1 5 6">Protein modification; protein lipoylation via endogenous pathway; protein N(6)-(lipoyl)lysine from octanoyl-[acyl-carrier-protein]: step 1/2.</text>
</comment>
<comment type="similarity">
    <text evidence="5 6">Belongs to the LipB family.</text>
</comment>
<evidence type="ECO:0000313" key="11">
    <source>
        <dbReference type="EMBL" id="AMW04305.1"/>
    </source>
</evidence>
<sequence>MLLYTLDLGLTPYDDAWALQKRAAAARISGALPEDLLILVQHPAVVTLGRSTKPGHLLASPEYLESRGIQVREVERGGDVTIHEPGQLVAYPIVDLKRHKKDLHWYLRQIEEVVIRALAEFGLECGRVEGLTGVWRTRPNGSRVKLASIGVHARDWVTWHGVALNVENDLSTFNHTVPCGIDGVEMSTVARECAEANLPVPCMAAVEPAVVRGMASVFSLSPHAVAADDPRLA</sequence>
<evidence type="ECO:0000256" key="3">
    <source>
        <dbReference type="ARBA" id="ARBA00023315"/>
    </source>
</evidence>
<dbReference type="AlphaFoldDB" id="A0A143BI72"/>
<feature type="binding site" evidence="5 8">
    <location>
        <begin position="161"/>
        <end position="163"/>
    </location>
    <ligand>
        <name>substrate</name>
    </ligand>
</feature>
<feature type="active site" description="Acyl-thioester intermediate" evidence="5 7">
    <location>
        <position position="179"/>
    </location>
</feature>
<dbReference type="eggNOG" id="COG0321">
    <property type="taxonomic scope" value="Bacteria"/>
</dbReference>
<dbReference type="UniPathway" id="UPA00538">
    <property type="reaction ID" value="UER00592"/>
</dbReference>
<dbReference type="CDD" id="cd16444">
    <property type="entry name" value="LipB"/>
    <property type="match status" value="1"/>
</dbReference>
<dbReference type="NCBIfam" id="NF010925">
    <property type="entry name" value="PRK14345.1"/>
    <property type="match status" value="1"/>
</dbReference>
<feature type="binding site" evidence="5 8">
    <location>
        <begin position="76"/>
        <end position="83"/>
    </location>
    <ligand>
        <name>substrate</name>
    </ligand>
</feature>
<evidence type="ECO:0000259" key="10">
    <source>
        <dbReference type="PROSITE" id="PS51733"/>
    </source>
</evidence>
<dbReference type="PIRSF" id="PIRSF016262">
    <property type="entry name" value="LPLase"/>
    <property type="match status" value="1"/>
</dbReference>
<dbReference type="SUPFAM" id="SSF55681">
    <property type="entry name" value="Class II aaRS and biotin synthetases"/>
    <property type="match status" value="1"/>
</dbReference>
<evidence type="ECO:0000256" key="2">
    <source>
        <dbReference type="ARBA" id="ARBA00022679"/>
    </source>
</evidence>
<dbReference type="RefSeq" id="WP_053334258.1">
    <property type="nucleotide sequence ID" value="NZ_CP011454.1"/>
</dbReference>
<keyword evidence="2 5" id="KW-0808">Transferase</keyword>
<dbReference type="PANTHER" id="PTHR10993">
    <property type="entry name" value="OCTANOYLTRANSFERASE"/>
    <property type="match status" value="1"/>
</dbReference>
<comment type="miscellaneous">
    <text evidence="5">In the reaction, the free carboxyl group of octanoic acid is attached via an amide linkage to the epsilon-amino group of a specific lysine residue of lipoyl domains of lipoate-dependent enzymes.</text>
</comment>
<dbReference type="HAMAP" id="MF_00013">
    <property type="entry name" value="LipB"/>
    <property type="match status" value="1"/>
</dbReference>
<dbReference type="Pfam" id="PF21948">
    <property type="entry name" value="LplA-B_cat"/>
    <property type="match status" value="1"/>
</dbReference>
<reference evidence="11 12" key="1">
    <citation type="journal article" date="2014" name="Proc. Natl. Acad. Sci. U.S.A.">
        <title>Functional type 2 photosynthetic reaction centers found in the rare bacterial phylum Gemmatimonadetes.</title>
        <authorList>
            <person name="Zeng Y."/>
            <person name="Feng F."/>
            <person name="Medova H."/>
            <person name="Dean J."/>
            <person name="Koblizek M."/>
        </authorList>
    </citation>
    <scope>NUCLEOTIDE SEQUENCE [LARGE SCALE GENOMIC DNA]</scope>
    <source>
        <strain evidence="11 12">AP64</strain>
    </source>
</reference>
<protein>
    <recommendedName>
        <fullName evidence="5 6">Octanoyltransferase</fullName>
        <ecNumber evidence="5 6">2.3.1.181</ecNumber>
    </recommendedName>
    <alternativeName>
        <fullName evidence="5">Lipoate-protein ligase B</fullName>
    </alternativeName>
    <alternativeName>
        <fullName evidence="5">Lipoyl/octanoyl transferase</fullName>
    </alternativeName>
    <alternativeName>
        <fullName evidence="5">Octanoyl-[acyl-carrier-protein]-protein N-octanoyltransferase</fullName>
    </alternativeName>
</protein>
<reference evidence="11 12" key="2">
    <citation type="journal article" date="2016" name="Environ. Microbiol. Rep.">
        <title>Metagenomic evidence for the presence of phototrophic Gemmatimonadetes bacteria in diverse environments.</title>
        <authorList>
            <person name="Zeng Y."/>
            <person name="Baumbach J."/>
            <person name="Barbosa E.G."/>
            <person name="Azevedo V."/>
            <person name="Zhang C."/>
            <person name="Koblizek M."/>
        </authorList>
    </citation>
    <scope>NUCLEOTIDE SEQUENCE [LARGE SCALE GENOMIC DNA]</scope>
    <source>
        <strain evidence="11 12">AP64</strain>
    </source>
</reference>
<feature type="domain" description="BPL/LPL catalytic" evidence="10">
    <location>
        <begin position="31"/>
        <end position="222"/>
    </location>
</feature>
<dbReference type="InterPro" id="IPR045864">
    <property type="entry name" value="aa-tRNA-synth_II/BPL/LPL"/>
</dbReference>
<dbReference type="InterPro" id="IPR004143">
    <property type="entry name" value="BPL_LPL_catalytic"/>
</dbReference>
<dbReference type="NCBIfam" id="TIGR00214">
    <property type="entry name" value="lipB"/>
    <property type="match status" value="1"/>
</dbReference>
<dbReference type="STRING" id="1379270.GEMMAAP_04540"/>
<comment type="subcellular location">
    <subcellularLocation>
        <location evidence="5">Cytoplasm</location>
    </subcellularLocation>
</comment>
<evidence type="ECO:0000256" key="9">
    <source>
        <dbReference type="PIRSR" id="PIRSR016262-3"/>
    </source>
</evidence>
<evidence type="ECO:0000256" key="8">
    <source>
        <dbReference type="PIRSR" id="PIRSR016262-2"/>
    </source>
</evidence>
<keyword evidence="12" id="KW-1185">Reference proteome</keyword>
<dbReference type="Proteomes" id="UP000076404">
    <property type="component" value="Chromosome"/>
</dbReference>
<dbReference type="GO" id="GO:0009249">
    <property type="term" value="P:protein lipoylation"/>
    <property type="evidence" value="ECO:0007669"/>
    <property type="project" value="InterPro"/>
</dbReference>
<gene>
    <name evidence="5" type="primary">lipB</name>
    <name evidence="11" type="ORF">GEMMAAP_04540</name>
</gene>
<accession>A0A143BI72</accession>
<dbReference type="InterPro" id="IPR000544">
    <property type="entry name" value="Octanoyltransferase"/>
</dbReference>
<comment type="function">
    <text evidence="4 5 6">Catalyzes the transfer of endogenously produced octanoic acid from octanoyl-acyl-carrier-protein onto the lipoyl domains of lipoate-dependent enzymes. Lipoyl-ACP can also act as a substrate although octanoyl-ACP is likely to be the physiological substrate.</text>
</comment>
<keyword evidence="5" id="KW-0963">Cytoplasm</keyword>
<evidence type="ECO:0000256" key="7">
    <source>
        <dbReference type="PIRSR" id="PIRSR016262-1"/>
    </source>
</evidence>